<keyword evidence="1" id="KW-0614">Plasmid</keyword>
<sequence length="64" mass="7286">MRYATVRLTPLLLVQLQQVISHQFVGRALGGDQKVQKSLIRYKKWAVVLAMVSDISNQPKRPLP</sequence>
<reference evidence="1 2" key="1">
    <citation type="journal article" date="2011" name="J. Biotechnol.">
        <title>The complete genome sequence of the dominant Sinorhizobium meliloti field isolate SM11 extends the S. meliloti pan-genome.</title>
        <authorList>
            <person name="Schneiker-Bekel S."/>
            <person name="Wibberg D."/>
            <person name="Bekel T."/>
            <person name="Blom J."/>
            <person name="Linke B."/>
            <person name="Neuweger H."/>
            <person name="Stiens M."/>
            <person name="Vorholter F.J."/>
            <person name="Weidner S."/>
            <person name="Goesmann A."/>
            <person name="Puhler A."/>
            <person name="Schluter A."/>
        </authorList>
    </citation>
    <scope>NUCLEOTIDE SEQUENCE [LARGE SCALE GENOMIC DNA]</scope>
    <source>
        <strain evidence="1 2">SM11</strain>
        <plasmid evidence="2">pSmeSM11c</plasmid>
    </source>
</reference>
<dbReference type="HOGENOM" id="CLU_2865431_0_0_5"/>
<proteinExistence type="predicted"/>
<evidence type="ECO:0000313" key="1">
    <source>
        <dbReference type="EMBL" id="AEH81706.1"/>
    </source>
</evidence>
<dbReference type="EMBL" id="CP001831">
    <property type="protein sequence ID" value="AEH81706.1"/>
    <property type="molecule type" value="Genomic_DNA"/>
</dbReference>
<gene>
    <name evidence="1" type="ordered locus">SM11_pC0633</name>
</gene>
<geneLocation type="plasmid" evidence="1 2">
    <name>pSmeSM11c</name>
</geneLocation>
<organism evidence="1 2">
    <name type="scientific">Sinorhizobium meliloti (strain SM11)</name>
    <dbReference type="NCBI Taxonomy" id="707241"/>
    <lineage>
        <taxon>Bacteria</taxon>
        <taxon>Pseudomonadati</taxon>
        <taxon>Pseudomonadota</taxon>
        <taxon>Alphaproteobacteria</taxon>
        <taxon>Hyphomicrobiales</taxon>
        <taxon>Rhizobiaceae</taxon>
        <taxon>Sinorhizobium/Ensifer group</taxon>
        <taxon>Sinorhizobium</taxon>
    </lineage>
</organism>
<dbReference type="KEGG" id="smx:SM11_pC0633"/>
<protein>
    <submittedName>
        <fullName evidence="1">Uncharacterized protein</fullName>
    </submittedName>
</protein>
<evidence type="ECO:0000313" key="2">
    <source>
        <dbReference type="Proteomes" id="UP000009045"/>
    </source>
</evidence>
<dbReference type="Proteomes" id="UP000009045">
    <property type="component" value="Plasmid pSmeSM11c"/>
</dbReference>
<accession>F7XDT1</accession>
<dbReference type="AlphaFoldDB" id="F7XDT1"/>
<name>F7XDT1_SINMM</name>